<dbReference type="InterPro" id="IPR051450">
    <property type="entry name" value="Gfo/Idh/MocA_Oxidoreductases"/>
</dbReference>
<dbReference type="Pfam" id="PF22725">
    <property type="entry name" value="GFO_IDH_MocA_C3"/>
    <property type="match status" value="1"/>
</dbReference>
<feature type="domain" description="Gfo/Idh/MocA-like oxidoreductase N-terminal" evidence="1">
    <location>
        <begin position="7"/>
        <end position="120"/>
    </location>
</feature>
<dbReference type="Gene3D" id="3.30.360.10">
    <property type="entry name" value="Dihydrodipicolinate Reductase, domain 2"/>
    <property type="match status" value="1"/>
</dbReference>
<name>A0A917AMF9_9RHOB</name>
<dbReference type="InterPro" id="IPR000683">
    <property type="entry name" value="Gfo/Idh/MocA-like_OxRdtase_N"/>
</dbReference>
<dbReference type="SUPFAM" id="SSF55347">
    <property type="entry name" value="Glyceraldehyde-3-phosphate dehydrogenase-like, C-terminal domain"/>
    <property type="match status" value="1"/>
</dbReference>
<dbReference type="InterPro" id="IPR036291">
    <property type="entry name" value="NAD(P)-bd_dom_sf"/>
</dbReference>
<evidence type="ECO:0000313" key="3">
    <source>
        <dbReference type="EMBL" id="GGE58463.1"/>
    </source>
</evidence>
<proteinExistence type="predicted"/>
<dbReference type="PANTHER" id="PTHR43377">
    <property type="entry name" value="BILIVERDIN REDUCTASE A"/>
    <property type="match status" value="1"/>
</dbReference>
<reference evidence="3" key="2">
    <citation type="submission" date="2020-09" db="EMBL/GenBank/DDBJ databases">
        <authorList>
            <person name="Sun Q."/>
            <person name="Zhou Y."/>
        </authorList>
    </citation>
    <scope>NUCLEOTIDE SEQUENCE</scope>
    <source>
        <strain evidence="3">CGMCC 1.16012</strain>
    </source>
</reference>
<dbReference type="RefSeq" id="WP_095594639.1">
    <property type="nucleotide sequence ID" value="NZ_BMKN01000002.1"/>
</dbReference>
<evidence type="ECO:0000259" key="1">
    <source>
        <dbReference type="Pfam" id="PF01408"/>
    </source>
</evidence>
<reference evidence="3" key="1">
    <citation type="journal article" date="2014" name="Int. J. Syst. Evol. Microbiol.">
        <title>Complete genome sequence of Corynebacterium casei LMG S-19264T (=DSM 44701T), isolated from a smear-ripened cheese.</title>
        <authorList>
            <consortium name="US DOE Joint Genome Institute (JGI-PGF)"/>
            <person name="Walter F."/>
            <person name="Albersmeier A."/>
            <person name="Kalinowski J."/>
            <person name="Ruckert C."/>
        </authorList>
    </citation>
    <scope>NUCLEOTIDE SEQUENCE</scope>
    <source>
        <strain evidence="3">CGMCC 1.16012</strain>
    </source>
</reference>
<dbReference type="OrthoDB" id="9792935at2"/>
<feature type="domain" description="GFO/IDH/MocA-like oxidoreductase" evidence="2">
    <location>
        <begin position="135"/>
        <end position="261"/>
    </location>
</feature>
<dbReference type="SUPFAM" id="SSF51735">
    <property type="entry name" value="NAD(P)-binding Rossmann-fold domains"/>
    <property type="match status" value="1"/>
</dbReference>
<dbReference type="GO" id="GO:0000166">
    <property type="term" value="F:nucleotide binding"/>
    <property type="evidence" value="ECO:0007669"/>
    <property type="project" value="InterPro"/>
</dbReference>
<dbReference type="InterPro" id="IPR055170">
    <property type="entry name" value="GFO_IDH_MocA-like_dom"/>
</dbReference>
<dbReference type="AlphaFoldDB" id="A0A917AMF9"/>
<dbReference type="Proteomes" id="UP000606730">
    <property type="component" value="Unassembled WGS sequence"/>
</dbReference>
<evidence type="ECO:0000259" key="2">
    <source>
        <dbReference type="Pfam" id="PF22725"/>
    </source>
</evidence>
<comment type="caution">
    <text evidence="3">The sequence shown here is derived from an EMBL/GenBank/DDBJ whole genome shotgun (WGS) entry which is preliminary data.</text>
</comment>
<accession>A0A917AMF9</accession>
<sequence length="344" mass="36331">MAAAVPICVIGGGSIGLRHAEQAIECDAVSLSAVVEPGAARREELQAMGLPAVATLDDVPDGTRAAVVATPTPDHVVSGLAVIERSWAALVEKPITQTIEEGTLLCEAAETRGVPLVTGHHRRCHPFVSEARAMQDRIGDLVGVNGLWSLRKHDTYYDVPWRRQKGAGPILTNLSHEIDLLRFFAGEVVEVSAMTANARRGLEIEDTAAIAFRFANGALGTFLISDAGASPWAFEAASGENPAIAFSGEDAMRIVGTKGAFGFPSLDLWQGGAGKDTDWRNPMQVTKGPNLPVVDPIREQLARFARVADGGEEPLLATGRDGLATLAVTEAVLKSAESGRVESI</sequence>
<dbReference type="Gene3D" id="3.40.50.720">
    <property type="entry name" value="NAD(P)-binding Rossmann-like Domain"/>
    <property type="match status" value="1"/>
</dbReference>
<organism evidence="3 4">
    <name type="scientific">Actibacterium pelagium</name>
    <dbReference type="NCBI Taxonomy" id="2029103"/>
    <lineage>
        <taxon>Bacteria</taxon>
        <taxon>Pseudomonadati</taxon>
        <taxon>Pseudomonadota</taxon>
        <taxon>Alphaproteobacteria</taxon>
        <taxon>Rhodobacterales</taxon>
        <taxon>Roseobacteraceae</taxon>
        <taxon>Actibacterium</taxon>
    </lineage>
</organism>
<dbReference type="Pfam" id="PF01408">
    <property type="entry name" value="GFO_IDH_MocA"/>
    <property type="match status" value="1"/>
</dbReference>
<dbReference type="EMBL" id="BMKN01000002">
    <property type="protein sequence ID" value="GGE58463.1"/>
    <property type="molecule type" value="Genomic_DNA"/>
</dbReference>
<keyword evidence="4" id="KW-1185">Reference proteome</keyword>
<dbReference type="PANTHER" id="PTHR43377:SF8">
    <property type="entry name" value="BLR3664 PROTEIN"/>
    <property type="match status" value="1"/>
</dbReference>
<protein>
    <submittedName>
        <fullName evidence="3">Oxidoreductase</fullName>
    </submittedName>
</protein>
<gene>
    <name evidence="3" type="ORF">GCM10011517_27720</name>
</gene>
<evidence type="ECO:0000313" key="4">
    <source>
        <dbReference type="Proteomes" id="UP000606730"/>
    </source>
</evidence>